<dbReference type="PROSITE" id="PS50294">
    <property type="entry name" value="WD_REPEATS_REGION"/>
    <property type="match status" value="2"/>
</dbReference>
<dbReference type="PANTHER" id="PTHR19858:SF0">
    <property type="entry name" value="PERIODIC TRYPTOPHAN PROTEIN 2 HOMOLOG"/>
    <property type="match status" value="1"/>
</dbReference>
<dbReference type="PANTHER" id="PTHR19858">
    <property type="entry name" value="WD40 REPEAT PROTEIN"/>
    <property type="match status" value="1"/>
</dbReference>
<comment type="subcellular location">
    <subcellularLocation>
        <location evidence="1">Nucleus</location>
        <location evidence="1">Nucleolus</location>
    </subcellularLocation>
</comment>
<evidence type="ECO:0000256" key="2">
    <source>
        <dbReference type="ARBA" id="ARBA00010226"/>
    </source>
</evidence>
<dbReference type="PROSITE" id="PS50082">
    <property type="entry name" value="WD_REPEATS_2"/>
    <property type="match status" value="3"/>
</dbReference>
<sequence>LRSNFDCDFSRIFQLITVGSRGLANLWSCSLTAGDLVSGVCNSETSDEVKKMLYDKSERRNLFDDLSGNSSQGVDVSACTYHSPTNLLVTAFTNGVFLLHELPSFSLIHSLRISELEVMSMNVNKSGDWIAIGCGKGSDAQLVVWEWQSETYVMKQQSHSQTVTTCAYSPDGSMLATGAEDGKVKIWNCRSSFCVVTFTEHTSGISAVCWISDGKAILSSSFDGTVRAHDLQRYRNFRTLVCPEQTQLGSLAVDSSGDLVVASSVDTYNIFVWSLENGRLLDVLSGHSAPIPAISIHGTFVVSASWDKTMRIWSIVESKSSETIELIDEALDVSYSPSGQNIAVLCLDGSITLFDSESSTQWGSIDTKLDVDAARNTTELIKKETGQKSKSFTCICFSADGAFILAAGRSNYICMYNVAERLIVRKFKLTTNRSLDGVTLDINRRNLTEFGNMALVDASDSEDEADGKKRIKLAGTKHSDMAERSAKPEIRVQHINFSPTGLSFAVCSTEGVCVFSRDNRLIFDPYELNVEVTPKGIKQKLAQAEYSHALVMALRLNDAQLIEQCVLATPLAQVDVVTRSLAIIYAEKLLQWLSNGKNTLAQRHIQLWQLWLKSILLEHAQQIKLNRSANLASLTAIQQLISNHSNLVSKL</sequence>
<name>A0A0M3J054_ANISI</name>
<keyword evidence="4" id="KW-0677">Repeat</keyword>
<dbReference type="Pfam" id="PF04003">
    <property type="entry name" value="Utp12"/>
    <property type="match status" value="1"/>
</dbReference>
<keyword evidence="5" id="KW-0539">Nucleus</keyword>
<dbReference type="SMART" id="SM00320">
    <property type="entry name" value="WD40"/>
    <property type="match status" value="9"/>
</dbReference>
<dbReference type="InterPro" id="IPR007148">
    <property type="entry name" value="SSU_processome_Utp12"/>
</dbReference>
<comment type="similarity">
    <text evidence="2">Belongs to the WD repeat PWP2 family.</text>
</comment>
<dbReference type="InterPro" id="IPR011047">
    <property type="entry name" value="Quinoprotein_ADH-like_sf"/>
</dbReference>
<dbReference type="GO" id="GO:0000462">
    <property type="term" value="P:maturation of SSU-rRNA from tricistronic rRNA transcript (SSU-rRNA, 5.8S rRNA, LSU-rRNA)"/>
    <property type="evidence" value="ECO:0007669"/>
    <property type="project" value="TreeGrafter"/>
</dbReference>
<reference evidence="8" key="1">
    <citation type="submission" date="2017-02" db="UniProtKB">
        <authorList>
            <consortium name="WormBaseParasite"/>
        </authorList>
    </citation>
    <scope>IDENTIFICATION</scope>
</reference>
<feature type="repeat" description="WD" evidence="6">
    <location>
        <begin position="284"/>
        <end position="323"/>
    </location>
</feature>
<organism evidence="8">
    <name type="scientific">Anisakis simplex</name>
    <name type="common">Herring worm</name>
    <dbReference type="NCBI Taxonomy" id="6269"/>
    <lineage>
        <taxon>Eukaryota</taxon>
        <taxon>Metazoa</taxon>
        <taxon>Ecdysozoa</taxon>
        <taxon>Nematoda</taxon>
        <taxon>Chromadorea</taxon>
        <taxon>Rhabditida</taxon>
        <taxon>Spirurina</taxon>
        <taxon>Ascaridomorpha</taxon>
        <taxon>Ascaridoidea</taxon>
        <taxon>Anisakidae</taxon>
        <taxon>Anisakis</taxon>
        <taxon>Anisakis simplex complex</taxon>
    </lineage>
</organism>
<dbReference type="GO" id="GO:0034388">
    <property type="term" value="C:Pwp2p-containing subcomplex of 90S preribosome"/>
    <property type="evidence" value="ECO:0007669"/>
    <property type="project" value="TreeGrafter"/>
</dbReference>
<dbReference type="CDD" id="cd00200">
    <property type="entry name" value="WD40"/>
    <property type="match status" value="1"/>
</dbReference>
<dbReference type="GO" id="GO:0032040">
    <property type="term" value="C:small-subunit processome"/>
    <property type="evidence" value="ECO:0007669"/>
    <property type="project" value="TreeGrafter"/>
</dbReference>
<dbReference type="SUPFAM" id="SSF50998">
    <property type="entry name" value="Quinoprotein alcohol dehydrogenase-like"/>
    <property type="match status" value="1"/>
</dbReference>
<evidence type="ECO:0000313" key="8">
    <source>
        <dbReference type="WBParaSite" id="ASIM_0000089001-mRNA-1"/>
    </source>
</evidence>
<feature type="repeat" description="WD" evidence="6">
    <location>
        <begin position="156"/>
        <end position="197"/>
    </location>
</feature>
<accession>A0A0M3J054</accession>
<dbReference type="InterPro" id="IPR015943">
    <property type="entry name" value="WD40/YVTN_repeat-like_dom_sf"/>
</dbReference>
<evidence type="ECO:0000256" key="4">
    <source>
        <dbReference type="ARBA" id="ARBA00022737"/>
    </source>
</evidence>
<feature type="domain" description="Small-subunit processome Utp12" evidence="7">
    <location>
        <begin position="557"/>
        <end position="651"/>
    </location>
</feature>
<evidence type="ECO:0000256" key="5">
    <source>
        <dbReference type="ARBA" id="ARBA00023242"/>
    </source>
</evidence>
<keyword evidence="3 6" id="KW-0853">WD repeat</keyword>
<evidence type="ECO:0000256" key="3">
    <source>
        <dbReference type="ARBA" id="ARBA00022574"/>
    </source>
</evidence>
<feature type="repeat" description="WD" evidence="6">
    <location>
        <begin position="198"/>
        <end position="239"/>
    </location>
</feature>
<dbReference type="Gene3D" id="2.130.10.10">
    <property type="entry name" value="YVTN repeat-like/Quinoprotein amine dehydrogenase"/>
    <property type="match status" value="2"/>
</dbReference>
<dbReference type="GO" id="GO:0000028">
    <property type="term" value="P:ribosomal small subunit assembly"/>
    <property type="evidence" value="ECO:0007669"/>
    <property type="project" value="TreeGrafter"/>
</dbReference>
<dbReference type="InterPro" id="IPR001680">
    <property type="entry name" value="WD40_rpt"/>
</dbReference>
<protein>
    <submittedName>
        <fullName evidence="8">Periodic tryptophan protein 2 homolog (inferred by orthology to a C. elegans protein)</fullName>
    </submittedName>
</protein>
<dbReference type="AlphaFoldDB" id="A0A0M3J054"/>
<evidence type="ECO:0000259" key="7">
    <source>
        <dbReference type="Pfam" id="PF04003"/>
    </source>
</evidence>
<proteinExistence type="inferred from homology"/>
<evidence type="ECO:0000256" key="6">
    <source>
        <dbReference type="PROSITE-ProRule" id="PRU00221"/>
    </source>
</evidence>
<dbReference type="Pfam" id="PF00400">
    <property type="entry name" value="WD40"/>
    <property type="match status" value="4"/>
</dbReference>
<evidence type="ECO:0000256" key="1">
    <source>
        <dbReference type="ARBA" id="ARBA00004604"/>
    </source>
</evidence>
<dbReference type="WBParaSite" id="ASIM_0000089001-mRNA-1">
    <property type="protein sequence ID" value="ASIM_0000089001-mRNA-1"/>
    <property type="gene ID" value="ASIM_0000089001"/>
</dbReference>
<dbReference type="InterPro" id="IPR027145">
    <property type="entry name" value="PWP2"/>
</dbReference>